<dbReference type="EMBL" id="QKYT01000040">
    <property type="protein sequence ID" value="RIA96724.1"/>
    <property type="molecule type" value="Genomic_DNA"/>
</dbReference>
<evidence type="ECO:0000256" key="2">
    <source>
        <dbReference type="SAM" id="SignalP"/>
    </source>
</evidence>
<organism evidence="4 5">
    <name type="scientific">Glomus cerebriforme</name>
    <dbReference type="NCBI Taxonomy" id="658196"/>
    <lineage>
        <taxon>Eukaryota</taxon>
        <taxon>Fungi</taxon>
        <taxon>Fungi incertae sedis</taxon>
        <taxon>Mucoromycota</taxon>
        <taxon>Glomeromycotina</taxon>
        <taxon>Glomeromycetes</taxon>
        <taxon>Glomerales</taxon>
        <taxon>Glomeraceae</taxon>
        <taxon>Glomus</taxon>
    </lineage>
</organism>
<feature type="signal peptide" evidence="2">
    <location>
        <begin position="1"/>
        <end position="20"/>
    </location>
</feature>
<dbReference type="OrthoDB" id="2392981at2759"/>
<feature type="chain" id="PRO_5017292155" description="Phosphatidylglycerol/phosphatidylinositol transfer protein" evidence="2">
    <location>
        <begin position="21"/>
        <end position="151"/>
    </location>
</feature>
<accession>A0A397TPD0</accession>
<sequence length="151" mass="16801">MKQNLTFAVILLAMLFMINAIPLHKRKTEFLKCSDLFPAPLDVTAMTPDPIQAGKPVTFTISGNFTEHPITSDYHQDITFSQGFPYAAEFSQDICSDSSSRNIPKCPVTDYNKKMIIQAPADLPDNYTITVYVWNENDGSDWLGCTQASVG</sequence>
<keyword evidence="2" id="KW-0732">Signal</keyword>
<dbReference type="InterPro" id="IPR003172">
    <property type="entry name" value="ML_dom"/>
</dbReference>
<comment type="caution">
    <text evidence="4">The sequence shown here is derived from an EMBL/GenBank/DDBJ whole genome shotgun (WGS) entry which is preliminary data.</text>
</comment>
<dbReference type="Proteomes" id="UP000265703">
    <property type="component" value="Unassembled WGS sequence"/>
</dbReference>
<feature type="domain" description="MD-2-related lipid-recognition" evidence="3">
    <location>
        <begin position="29"/>
        <end position="150"/>
    </location>
</feature>
<evidence type="ECO:0000259" key="3">
    <source>
        <dbReference type="Pfam" id="PF02221"/>
    </source>
</evidence>
<dbReference type="AlphaFoldDB" id="A0A397TPD0"/>
<proteinExistence type="predicted"/>
<name>A0A397TPD0_9GLOM</name>
<evidence type="ECO:0000313" key="4">
    <source>
        <dbReference type="EMBL" id="RIA96724.1"/>
    </source>
</evidence>
<dbReference type="STRING" id="658196.A0A397TPD0"/>
<evidence type="ECO:0000256" key="1">
    <source>
        <dbReference type="ARBA" id="ARBA00016056"/>
    </source>
</evidence>
<dbReference type="InterPro" id="IPR014756">
    <property type="entry name" value="Ig_E-set"/>
</dbReference>
<dbReference type="SUPFAM" id="SSF81296">
    <property type="entry name" value="E set domains"/>
    <property type="match status" value="1"/>
</dbReference>
<dbReference type="Pfam" id="PF02221">
    <property type="entry name" value="E1_DerP2_DerF2"/>
    <property type="match status" value="1"/>
</dbReference>
<protein>
    <recommendedName>
        <fullName evidence="1">Phosphatidylglycerol/phosphatidylinositol transfer protein</fullName>
    </recommendedName>
</protein>
<keyword evidence="5" id="KW-1185">Reference proteome</keyword>
<reference evidence="4 5" key="1">
    <citation type="submission" date="2018-06" db="EMBL/GenBank/DDBJ databases">
        <title>Comparative genomics reveals the genomic features of Rhizophagus irregularis, R. cerebriforme, R. diaphanum and Gigaspora rosea, and their symbiotic lifestyle signature.</title>
        <authorList>
            <person name="Morin E."/>
            <person name="San Clemente H."/>
            <person name="Chen E.C.H."/>
            <person name="De La Providencia I."/>
            <person name="Hainaut M."/>
            <person name="Kuo A."/>
            <person name="Kohler A."/>
            <person name="Murat C."/>
            <person name="Tang N."/>
            <person name="Roy S."/>
            <person name="Loubradou J."/>
            <person name="Henrissat B."/>
            <person name="Grigoriev I.V."/>
            <person name="Corradi N."/>
            <person name="Roux C."/>
            <person name="Martin F.M."/>
        </authorList>
    </citation>
    <scope>NUCLEOTIDE SEQUENCE [LARGE SCALE GENOMIC DNA]</scope>
    <source>
        <strain evidence="4 5">DAOM 227022</strain>
    </source>
</reference>
<gene>
    <name evidence="4" type="ORF">C1645_857215</name>
</gene>
<evidence type="ECO:0000313" key="5">
    <source>
        <dbReference type="Proteomes" id="UP000265703"/>
    </source>
</evidence>